<feature type="transmembrane region" description="Helical" evidence="7">
    <location>
        <begin position="165"/>
        <end position="188"/>
    </location>
</feature>
<feature type="transmembrane region" description="Helical" evidence="7">
    <location>
        <begin position="95"/>
        <end position="116"/>
    </location>
</feature>
<keyword evidence="2" id="KW-1003">Cell membrane</keyword>
<evidence type="ECO:0000313" key="9">
    <source>
        <dbReference type="EMBL" id="KAG9446494.1"/>
    </source>
</evidence>
<evidence type="ECO:0000256" key="7">
    <source>
        <dbReference type="SAM" id="Phobius"/>
    </source>
</evidence>
<evidence type="ECO:0000256" key="1">
    <source>
        <dbReference type="ARBA" id="ARBA00004651"/>
    </source>
</evidence>
<keyword evidence="10" id="KW-1185">Reference proteome</keyword>
<organism evidence="9 10">
    <name type="scientific">Aristolochia fimbriata</name>
    <name type="common">White veined hardy Dutchman's pipe vine</name>
    <dbReference type="NCBI Taxonomy" id="158543"/>
    <lineage>
        <taxon>Eukaryota</taxon>
        <taxon>Viridiplantae</taxon>
        <taxon>Streptophyta</taxon>
        <taxon>Embryophyta</taxon>
        <taxon>Tracheophyta</taxon>
        <taxon>Spermatophyta</taxon>
        <taxon>Magnoliopsida</taxon>
        <taxon>Magnoliidae</taxon>
        <taxon>Piperales</taxon>
        <taxon>Aristolochiaceae</taxon>
        <taxon>Aristolochia</taxon>
    </lineage>
</organism>
<name>A0AAV7ECQ0_ARIFI</name>
<keyword evidence="3 7" id="KW-0812">Transmembrane</keyword>
<feature type="transmembrane region" description="Helical" evidence="7">
    <location>
        <begin position="331"/>
        <end position="360"/>
    </location>
</feature>
<feature type="transmembrane region" description="Helical" evidence="7">
    <location>
        <begin position="215"/>
        <end position="237"/>
    </location>
</feature>
<keyword evidence="5 7" id="KW-0472">Membrane</keyword>
<dbReference type="PANTHER" id="PTHR30353">
    <property type="entry name" value="INNER MEMBRANE PROTEIN DEDA-RELATED"/>
    <property type="match status" value="1"/>
</dbReference>
<dbReference type="AlphaFoldDB" id="A0AAV7ECQ0"/>
<feature type="transmembrane region" description="Helical" evidence="7">
    <location>
        <begin position="136"/>
        <end position="153"/>
    </location>
</feature>
<feature type="domain" description="VTT" evidence="8">
    <location>
        <begin position="219"/>
        <end position="322"/>
    </location>
</feature>
<dbReference type="GO" id="GO:0005886">
    <property type="term" value="C:plasma membrane"/>
    <property type="evidence" value="ECO:0007669"/>
    <property type="project" value="UniProtKB-SubCell"/>
</dbReference>
<accession>A0AAV7ECQ0</accession>
<proteinExistence type="predicted"/>
<dbReference type="Pfam" id="PF09335">
    <property type="entry name" value="VTT_dom"/>
    <property type="match status" value="1"/>
</dbReference>
<dbReference type="Proteomes" id="UP000825729">
    <property type="component" value="Unassembled WGS sequence"/>
</dbReference>
<evidence type="ECO:0000256" key="2">
    <source>
        <dbReference type="ARBA" id="ARBA00022475"/>
    </source>
</evidence>
<protein>
    <recommendedName>
        <fullName evidence="8">VTT domain-containing protein</fullName>
    </recommendedName>
</protein>
<evidence type="ECO:0000259" key="8">
    <source>
        <dbReference type="Pfam" id="PF09335"/>
    </source>
</evidence>
<gene>
    <name evidence="9" type="ORF">H6P81_012622</name>
</gene>
<dbReference type="InterPro" id="IPR032816">
    <property type="entry name" value="VTT_dom"/>
</dbReference>
<evidence type="ECO:0000256" key="3">
    <source>
        <dbReference type="ARBA" id="ARBA00022692"/>
    </source>
</evidence>
<evidence type="ECO:0000313" key="10">
    <source>
        <dbReference type="Proteomes" id="UP000825729"/>
    </source>
</evidence>
<sequence>MAVTALLCGVPLGPFPALQKARNVSGHRITLFSKQLSVIGLASARSFLGYSNFRVINLQPRDAGIARASTSGNSSSYEEDGHDTKPETSSQKTSLLAKLAIALGFAATASVISLFFKKPFVGSTAGLPFLTDGSTHSIALASTNGFTLTIFKYKIILPQYTPGWIYFWLLMAAGCGLFISEEALNIWVGTSLARMLTLDGTWSSFAKSFSKNSPFIISTVLWVYWGVCISDMIPFYLGKAFRKTKTSEDVCSKLGIGKEKALSITQAVQKYGNLIGFVERFSIGVRNPTAFLAGMLGISAECFFAGVCLGGLVTLPVQLVIGFLLRERPLMAVAGVATVVGIWTVFPYILGISTALFLYLRQRSSV</sequence>
<reference evidence="9 10" key="1">
    <citation type="submission" date="2021-07" db="EMBL/GenBank/DDBJ databases">
        <title>The Aristolochia fimbriata genome: insights into angiosperm evolution, floral development and chemical biosynthesis.</title>
        <authorList>
            <person name="Jiao Y."/>
        </authorList>
    </citation>
    <scope>NUCLEOTIDE SEQUENCE [LARGE SCALE GENOMIC DNA]</scope>
    <source>
        <strain evidence="9">IBCAS-2021</strain>
        <tissue evidence="9">Leaf</tissue>
    </source>
</reference>
<dbReference type="InterPro" id="IPR032818">
    <property type="entry name" value="DedA-like"/>
</dbReference>
<comment type="subcellular location">
    <subcellularLocation>
        <location evidence="1">Cell membrane</location>
        <topology evidence="1">Multi-pass membrane protein</topology>
    </subcellularLocation>
</comment>
<evidence type="ECO:0000256" key="6">
    <source>
        <dbReference type="SAM" id="MobiDB-lite"/>
    </source>
</evidence>
<comment type="caution">
    <text evidence="9">The sequence shown here is derived from an EMBL/GenBank/DDBJ whole genome shotgun (WGS) entry which is preliminary data.</text>
</comment>
<dbReference type="PANTHER" id="PTHR30353:SF0">
    <property type="entry name" value="TRANSMEMBRANE PROTEIN"/>
    <property type="match status" value="1"/>
</dbReference>
<evidence type="ECO:0000256" key="5">
    <source>
        <dbReference type="ARBA" id="ARBA00023136"/>
    </source>
</evidence>
<dbReference type="EMBL" id="JAINDJ010000005">
    <property type="protein sequence ID" value="KAG9446494.1"/>
    <property type="molecule type" value="Genomic_DNA"/>
</dbReference>
<evidence type="ECO:0000256" key="4">
    <source>
        <dbReference type="ARBA" id="ARBA00022989"/>
    </source>
</evidence>
<feature type="region of interest" description="Disordered" evidence="6">
    <location>
        <begin position="67"/>
        <end position="89"/>
    </location>
</feature>
<keyword evidence="4 7" id="KW-1133">Transmembrane helix</keyword>
<feature type="transmembrane region" description="Helical" evidence="7">
    <location>
        <begin position="302"/>
        <end position="325"/>
    </location>
</feature>